<name>A0ABV0UCX5_9TELE</name>
<protein>
    <submittedName>
        <fullName evidence="1">Uncharacterized protein</fullName>
    </submittedName>
</protein>
<accession>A0ABV0UCX5</accession>
<organism evidence="1 2">
    <name type="scientific">Ilyodon furcidens</name>
    <name type="common">goldbreast splitfin</name>
    <dbReference type="NCBI Taxonomy" id="33524"/>
    <lineage>
        <taxon>Eukaryota</taxon>
        <taxon>Metazoa</taxon>
        <taxon>Chordata</taxon>
        <taxon>Craniata</taxon>
        <taxon>Vertebrata</taxon>
        <taxon>Euteleostomi</taxon>
        <taxon>Actinopterygii</taxon>
        <taxon>Neopterygii</taxon>
        <taxon>Teleostei</taxon>
        <taxon>Neoteleostei</taxon>
        <taxon>Acanthomorphata</taxon>
        <taxon>Ovalentaria</taxon>
        <taxon>Atherinomorphae</taxon>
        <taxon>Cyprinodontiformes</taxon>
        <taxon>Goodeidae</taxon>
        <taxon>Ilyodon</taxon>
    </lineage>
</organism>
<evidence type="ECO:0000313" key="2">
    <source>
        <dbReference type="Proteomes" id="UP001482620"/>
    </source>
</evidence>
<proteinExistence type="predicted"/>
<comment type="caution">
    <text evidence="1">The sequence shown here is derived from an EMBL/GenBank/DDBJ whole genome shotgun (WGS) entry which is preliminary data.</text>
</comment>
<sequence length="100" mass="11312">MLWLPGSCLYRHQDLCFCSFLSKKRRPRRGIGQQTFASSSIYYFPLCLLLFEQGSLMPFYFLHCISSDNKHTQTGAAESSLVESILNAPVKALSGDTTKR</sequence>
<keyword evidence="2" id="KW-1185">Reference proteome</keyword>
<dbReference type="EMBL" id="JAHRIQ010064502">
    <property type="protein sequence ID" value="MEQ2242360.1"/>
    <property type="molecule type" value="Genomic_DNA"/>
</dbReference>
<reference evidence="1 2" key="1">
    <citation type="submission" date="2021-06" db="EMBL/GenBank/DDBJ databases">
        <authorList>
            <person name="Palmer J.M."/>
        </authorList>
    </citation>
    <scope>NUCLEOTIDE SEQUENCE [LARGE SCALE GENOMIC DNA]</scope>
    <source>
        <strain evidence="2">if_2019</strain>
        <tissue evidence="1">Muscle</tissue>
    </source>
</reference>
<dbReference type="Proteomes" id="UP001482620">
    <property type="component" value="Unassembled WGS sequence"/>
</dbReference>
<gene>
    <name evidence="1" type="ORF">ILYODFUR_035129</name>
</gene>
<evidence type="ECO:0000313" key="1">
    <source>
        <dbReference type="EMBL" id="MEQ2242360.1"/>
    </source>
</evidence>